<evidence type="ECO:0000256" key="1">
    <source>
        <dbReference type="SAM" id="MobiDB-lite"/>
    </source>
</evidence>
<accession>A0A2H3DJV1</accession>
<evidence type="ECO:0000313" key="2">
    <source>
        <dbReference type="EMBL" id="PBK91118.1"/>
    </source>
</evidence>
<evidence type="ECO:0008006" key="4">
    <source>
        <dbReference type="Google" id="ProtNLM"/>
    </source>
</evidence>
<evidence type="ECO:0000313" key="3">
    <source>
        <dbReference type="Proteomes" id="UP000217790"/>
    </source>
</evidence>
<protein>
    <recommendedName>
        <fullName evidence="4">GST N-terminal domain-containing protein</fullName>
    </recommendedName>
</protein>
<gene>
    <name evidence="2" type="ORF">ARMGADRAFT_1166664</name>
</gene>
<feature type="compositionally biased region" description="Polar residues" evidence="1">
    <location>
        <begin position="18"/>
        <end position="29"/>
    </location>
</feature>
<feature type="region of interest" description="Disordered" evidence="1">
    <location>
        <begin position="1"/>
        <end position="29"/>
    </location>
</feature>
<dbReference type="InParanoid" id="A0A2H3DJV1"/>
<dbReference type="Gene3D" id="3.40.30.10">
    <property type="entry name" value="Glutaredoxin"/>
    <property type="match status" value="1"/>
</dbReference>
<name>A0A2H3DJV1_ARMGA</name>
<sequence length="486" mass="54209">MAFRSRRRAGREDGASLKAQNLRSESSALPSPQVPFFTLLPSILLANDTNPLGTVQSPEREVAFVPPFPQLFPPSLVFEKYTAVTSFGQKNGRITALEKVIKRVENRQTTTHLLVARVFVKPKPKSRLVAASQKSLGGWGFGASFKSVLGSSRDKDRMSGLDERGAGGGLDDQIGQYSLERSYRFDWQDRLPYASSTSLINWFFNASDATLTFRRVNVKQIRPTIAMRAFSTSWLRNTAAASPSKVWPTPDKTPRTIGSSFPPLRTKMTDHAYTAVDVSDVQKSLRRETPPDLNDNGECHRIQWGTVYDHWDLGRSTLSLSSNTTLPPFFLTRLLYTTRRAPLIFPLPAVLLLPVTYPRVITLYGLPFKAANSPGIDYQDALNLKNLPYQTHEAILQDDSTGAVFSDSAAIAAHLDKTYPSGPVLIPTGTMTLQLAFADAINDAFNHLRLSLFYSDMAVKMNDRKTVYKRMKLMLEAPEGEEREKL</sequence>
<reference evidence="3" key="1">
    <citation type="journal article" date="2017" name="Nat. Ecol. Evol.">
        <title>Genome expansion and lineage-specific genetic innovations in the forest pathogenic fungi Armillaria.</title>
        <authorList>
            <person name="Sipos G."/>
            <person name="Prasanna A.N."/>
            <person name="Walter M.C."/>
            <person name="O'Connor E."/>
            <person name="Balint B."/>
            <person name="Krizsan K."/>
            <person name="Kiss B."/>
            <person name="Hess J."/>
            <person name="Varga T."/>
            <person name="Slot J."/>
            <person name="Riley R."/>
            <person name="Boka B."/>
            <person name="Rigling D."/>
            <person name="Barry K."/>
            <person name="Lee J."/>
            <person name="Mihaltcheva S."/>
            <person name="LaButti K."/>
            <person name="Lipzen A."/>
            <person name="Waldron R."/>
            <person name="Moloney N.M."/>
            <person name="Sperisen C."/>
            <person name="Kredics L."/>
            <person name="Vagvoelgyi C."/>
            <person name="Patrignani A."/>
            <person name="Fitzpatrick D."/>
            <person name="Nagy I."/>
            <person name="Doyle S."/>
            <person name="Anderson J.B."/>
            <person name="Grigoriev I.V."/>
            <person name="Gueldener U."/>
            <person name="Muensterkoetter M."/>
            <person name="Nagy L.G."/>
        </authorList>
    </citation>
    <scope>NUCLEOTIDE SEQUENCE [LARGE SCALE GENOMIC DNA]</scope>
    <source>
        <strain evidence="3">Ar21-2</strain>
    </source>
</reference>
<dbReference type="OrthoDB" id="4951845at2759"/>
<dbReference type="EMBL" id="KZ293663">
    <property type="protein sequence ID" value="PBK91118.1"/>
    <property type="molecule type" value="Genomic_DNA"/>
</dbReference>
<proteinExistence type="predicted"/>
<dbReference type="Proteomes" id="UP000217790">
    <property type="component" value="Unassembled WGS sequence"/>
</dbReference>
<keyword evidence="3" id="KW-1185">Reference proteome</keyword>
<organism evidence="2 3">
    <name type="scientific">Armillaria gallica</name>
    <name type="common">Bulbous honey fungus</name>
    <name type="synonym">Armillaria bulbosa</name>
    <dbReference type="NCBI Taxonomy" id="47427"/>
    <lineage>
        <taxon>Eukaryota</taxon>
        <taxon>Fungi</taxon>
        <taxon>Dikarya</taxon>
        <taxon>Basidiomycota</taxon>
        <taxon>Agaricomycotina</taxon>
        <taxon>Agaricomycetes</taxon>
        <taxon>Agaricomycetidae</taxon>
        <taxon>Agaricales</taxon>
        <taxon>Marasmiineae</taxon>
        <taxon>Physalacriaceae</taxon>
        <taxon>Armillaria</taxon>
    </lineage>
</organism>
<dbReference type="STRING" id="47427.A0A2H3DJV1"/>
<dbReference type="AlphaFoldDB" id="A0A2H3DJV1"/>